<feature type="non-terminal residue" evidence="1">
    <location>
        <position position="1"/>
    </location>
</feature>
<comment type="caution">
    <text evidence="1">The sequence shown here is derived from an EMBL/GenBank/DDBJ whole genome shotgun (WGS) entry which is preliminary data.</text>
</comment>
<evidence type="ECO:0000313" key="2">
    <source>
        <dbReference type="Proteomes" id="UP000257109"/>
    </source>
</evidence>
<dbReference type="Proteomes" id="UP000257109">
    <property type="component" value="Unassembled WGS sequence"/>
</dbReference>
<keyword evidence="2" id="KW-1185">Reference proteome</keyword>
<dbReference type="AlphaFoldDB" id="A0A371EZ93"/>
<reference evidence="1" key="1">
    <citation type="submission" date="2018-05" db="EMBL/GenBank/DDBJ databases">
        <title>Draft genome of Mucuna pruriens seed.</title>
        <authorList>
            <person name="Nnadi N.E."/>
            <person name="Vos R."/>
            <person name="Hasami M.H."/>
            <person name="Devisetty U.K."/>
            <person name="Aguiy J.C."/>
        </authorList>
    </citation>
    <scope>NUCLEOTIDE SEQUENCE [LARGE SCALE GENOMIC DNA]</scope>
    <source>
        <strain evidence="1">JCA_2017</strain>
    </source>
</reference>
<gene>
    <name evidence="1" type="ORF">CR513_49350</name>
</gene>
<dbReference type="EMBL" id="QJKJ01011376">
    <property type="protein sequence ID" value="RDX71329.1"/>
    <property type="molecule type" value="Genomic_DNA"/>
</dbReference>
<name>A0A371EZ93_MUCPR</name>
<evidence type="ECO:0000313" key="1">
    <source>
        <dbReference type="EMBL" id="RDX71329.1"/>
    </source>
</evidence>
<proteinExistence type="predicted"/>
<sequence length="91" mass="11106">MFLVRLAYFQGSYTHKFDTFCCRQKSVEIIKNARYYKGDEKLENFVNNDWLDLLIILIAQLDMFSHFERESLDRLRLESYERGTYCVMMRQ</sequence>
<accession>A0A371EZ93</accession>
<organism evidence="1 2">
    <name type="scientific">Mucuna pruriens</name>
    <name type="common">Velvet bean</name>
    <name type="synonym">Dolichos pruriens</name>
    <dbReference type="NCBI Taxonomy" id="157652"/>
    <lineage>
        <taxon>Eukaryota</taxon>
        <taxon>Viridiplantae</taxon>
        <taxon>Streptophyta</taxon>
        <taxon>Embryophyta</taxon>
        <taxon>Tracheophyta</taxon>
        <taxon>Spermatophyta</taxon>
        <taxon>Magnoliopsida</taxon>
        <taxon>eudicotyledons</taxon>
        <taxon>Gunneridae</taxon>
        <taxon>Pentapetalae</taxon>
        <taxon>rosids</taxon>
        <taxon>fabids</taxon>
        <taxon>Fabales</taxon>
        <taxon>Fabaceae</taxon>
        <taxon>Papilionoideae</taxon>
        <taxon>50 kb inversion clade</taxon>
        <taxon>NPAAA clade</taxon>
        <taxon>indigoferoid/millettioid clade</taxon>
        <taxon>Phaseoleae</taxon>
        <taxon>Mucuna</taxon>
    </lineage>
</organism>
<protein>
    <submittedName>
        <fullName evidence="1">Uncharacterized protein</fullName>
    </submittedName>
</protein>